<keyword evidence="12" id="KW-1185">Reference proteome</keyword>
<keyword evidence="6 10" id="KW-0812">Transmembrane</keyword>
<feature type="transmembrane region" description="Helical" evidence="10">
    <location>
        <begin position="290"/>
        <end position="311"/>
    </location>
</feature>
<dbReference type="PANTHER" id="PTHR30472:SF19">
    <property type="entry name" value="PETROBACTIN IMPORT SYSTEM PERMEASE PROTEIN YCLO"/>
    <property type="match status" value="1"/>
</dbReference>
<reference evidence="11 12" key="1">
    <citation type="submission" date="2018-08" db="EMBL/GenBank/DDBJ databases">
        <title>Murine metabolic-syndrome-specific gut microbial biobank.</title>
        <authorList>
            <person name="Liu C."/>
        </authorList>
    </citation>
    <scope>NUCLEOTIDE SEQUENCE [LARGE SCALE GENOMIC DNA]</scope>
    <source>
        <strain evidence="11 12">583</strain>
    </source>
</reference>
<feature type="transmembrane region" description="Helical" evidence="10">
    <location>
        <begin position="39"/>
        <end position="59"/>
    </location>
</feature>
<keyword evidence="7 10" id="KW-1133">Transmembrane helix</keyword>
<feature type="transmembrane region" description="Helical" evidence="10">
    <location>
        <begin position="6"/>
        <end position="27"/>
    </location>
</feature>
<feature type="transmembrane region" description="Helical" evidence="10">
    <location>
        <begin position="102"/>
        <end position="122"/>
    </location>
</feature>
<comment type="caution">
    <text evidence="11">The sequence shown here is derived from an EMBL/GenBank/DDBJ whole genome shotgun (WGS) entry which is preliminary data.</text>
</comment>
<evidence type="ECO:0000313" key="12">
    <source>
        <dbReference type="Proteomes" id="UP000467132"/>
    </source>
</evidence>
<dbReference type="GO" id="GO:0005886">
    <property type="term" value="C:plasma membrane"/>
    <property type="evidence" value="ECO:0007669"/>
    <property type="project" value="UniProtKB-SubCell"/>
</dbReference>
<evidence type="ECO:0000256" key="1">
    <source>
        <dbReference type="ARBA" id="ARBA00004651"/>
    </source>
</evidence>
<dbReference type="InterPro" id="IPR037294">
    <property type="entry name" value="ABC_BtuC-like"/>
</dbReference>
<feature type="transmembrane region" description="Helical" evidence="10">
    <location>
        <begin position="71"/>
        <end position="90"/>
    </location>
</feature>
<dbReference type="Gene3D" id="1.10.3470.10">
    <property type="entry name" value="ABC transporter involved in vitamin B12 uptake, BtuC"/>
    <property type="match status" value="1"/>
</dbReference>
<keyword evidence="5" id="KW-0410">Iron transport</keyword>
<dbReference type="InterPro" id="IPR000522">
    <property type="entry name" value="ABC_transptr_permease_BtuC"/>
</dbReference>
<comment type="similarity">
    <text evidence="2">Belongs to the binding-protein-dependent transport system permease family. FecCD subfamily.</text>
</comment>
<organism evidence="11 12">
    <name type="scientific">Senegalia massiliensis</name>
    <dbReference type="NCBI Taxonomy" id="1720316"/>
    <lineage>
        <taxon>Bacteria</taxon>
        <taxon>Bacillati</taxon>
        <taxon>Bacillota</taxon>
        <taxon>Clostridia</taxon>
        <taxon>Eubacteriales</taxon>
        <taxon>Clostridiaceae</taxon>
        <taxon>Senegalia</taxon>
    </lineage>
</organism>
<evidence type="ECO:0000256" key="5">
    <source>
        <dbReference type="ARBA" id="ARBA00022496"/>
    </source>
</evidence>
<dbReference type="OrthoDB" id="9796260at2"/>
<dbReference type="RefSeq" id="WP_160198151.1">
    <property type="nucleotide sequence ID" value="NZ_QXXA01000014.1"/>
</dbReference>
<keyword evidence="8" id="KW-0408">Iron</keyword>
<sequence>MKENRKIILLIILALIFISLLLFIGVNEKNYSYAMSKRIPRILAIVMTGIAISTSSLIFQTITDNRILTPSILGLDSLYIFIQTSIVFLLGSSSKLIVNFNLNFLITILVMALFSTFLFKYLFKITGNNLMKLLLIGVIVGTLFESLSSFMQMIIDPNEFMHIQDKMYASFNVINKDILKVASIIIILSYIYIYKNIRKLDVISLGRNHAINLGINYDKLNTGLLIIVSLLVSVSTALVGPITFLGLLVANLAREYINTYKHTYLIITSCLLSIIFLVGGQFIVEKILNFGTPISVIINLVGGIYFIFLLVKENIK</sequence>
<dbReference type="CDD" id="cd06550">
    <property type="entry name" value="TM_ABC_iron-siderophores_like"/>
    <property type="match status" value="1"/>
</dbReference>
<protein>
    <submittedName>
        <fullName evidence="11">Iron ABC transporter permease</fullName>
    </submittedName>
</protein>
<evidence type="ECO:0000256" key="8">
    <source>
        <dbReference type="ARBA" id="ARBA00023004"/>
    </source>
</evidence>
<proteinExistence type="inferred from homology"/>
<keyword evidence="9 10" id="KW-0472">Membrane</keyword>
<evidence type="ECO:0000256" key="2">
    <source>
        <dbReference type="ARBA" id="ARBA00007935"/>
    </source>
</evidence>
<evidence type="ECO:0000256" key="4">
    <source>
        <dbReference type="ARBA" id="ARBA00022475"/>
    </source>
</evidence>
<dbReference type="Proteomes" id="UP000467132">
    <property type="component" value="Unassembled WGS sequence"/>
</dbReference>
<evidence type="ECO:0000313" key="11">
    <source>
        <dbReference type="EMBL" id="NBI07680.1"/>
    </source>
</evidence>
<keyword evidence="3" id="KW-0813">Transport</keyword>
<keyword evidence="4" id="KW-1003">Cell membrane</keyword>
<feature type="transmembrane region" description="Helical" evidence="10">
    <location>
        <begin position="264"/>
        <end position="284"/>
    </location>
</feature>
<dbReference type="FunFam" id="1.10.3470.10:FF:000004">
    <property type="entry name" value="Iron compound ABC transporter, permease"/>
    <property type="match status" value="1"/>
</dbReference>
<dbReference type="SUPFAM" id="SSF81345">
    <property type="entry name" value="ABC transporter involved in vitamin B12 uptake, BtuC"/>
    <property type="match status" value="1"/>
</dbReference>
<evidence type="ECO:0000256" key="10">
    <source>
        <dbReference type="SAM" id="Phobius"/>
    </source>
</evidence>
<accession>A0A845QZS9</accession>
<dbReference type="PANTHER" id="PTHR30472">
    <property type="entry name" value="FERRIC ENTEROBACTIN TRANSPORT SYSTEM PERMEASE PROTEIN"/>
    <property type="match status" value="1"/>
</dbReference>
<gene>
    <name evidence="11" type="ORF">D3Z33_12535</name>
</gene>
<evidence type="ECO:0000256" key="3">
    <source>
        <dbReference type="ARBA" id="ARBA00022448"/>
    </source>
</evidence>
<dbReference type="Pfam" id="PF01032">
    <property type="entry name" value="FecCD"/>
    <property type="match status" value="1"/>
</dbReference>
<evidence type="ECO:0000256" key="6">
    <source>
        <dbReference type="ARBA" id="ARBA00022692"/>
    </source>
</evidence>
<evidence type="ECO:0000256" key="9">
    <source>
        <dbReference type="ARBA" id="ARBA00023136"/>
    </source>
</evidence>
<feature type="transmembrane region" description="Helical" evidence="10">
    <location>
        <begin position="134"/>
        <end position="156"/>
    </location>
</feature>
<feature type="transmembrane region" description="Helical" evidence="10">
    <location>
        <begin position="224"/>
        <end position="252"/>
    </location>
</feature>
<name>A0A845QZS9_9CLOT</name>
<keyword evidence="5" id="KW-0406">Ion transport</keyword>
<dbReference type="EMBL" id="QXXA01000014">
    <property type="protein sequence ID" value="NBI07680.1"/>
    <property type="molecule type" value="Genomic_DNA"/>
</dbReference>
<dbReference type="GO" id="GO:0033214">
    <property type="term" value="P:siderophore-iron import into cell"/>
    <property type="evidence" value="ECO:0007669"/>
    <property type="project" value="TreeGrafter"/>
</dbReference>
<comment type="subcellular location">
    <subcellularLocation>
        <location evidence="1">Cell membrane</location>
        <topology evidence="1">Multi-pass membrane protein</topology>
    </subcellularLocation>
</comment>
<dbReference type="GO" id="GO:0022857">
    <property type="term" value="F:transmembrane transporter activity"/>
    <property type="evidence" value="ECO:0007669"/>
    <property type="project" value="InterPro"/>
</dbReference>
<evidence type="ECO:0000256" key="7">
    <source>
        <dbReference type="ARBA" id="ARBA00022989"/>
    </source>
</evidence>
<dbReference type="AlphaFoldDB" id="A0A845QZS9"/>